<dbReference type="Proteomes" id="UP000265120">
    <property type="component" value="Chromosome W"/>
</dbReference>
<accession>A0A3P8VXL7</accession>
<reference evidence="1" key="3">
    <citation type="submission" date="2025-09" db="UniProtKB">
        <authorList>
            <consortium name="Ensembl"/>
        </authorList>
    </citation>
    <scope>IDENTIFICATION</scope>
</reference>
<organism evidence="1 2">
    <name type="scientific">Cynoglossus semilaevis</name>
    <name type="common">Tongue sole</name>
    <dbReference type="NCBI Taxonomy" id="244447"/>
    <lineage>
        <taxon>Eukaryota</taxon>
        <taxon>Metazoa</taxon>
        <taxon>Chordata</taxon>
        <taxon>Craniata</taxon>
        <taxon>Vertebrata</taxon>
        <taxon>Euteleostomi</taxon>
        <taxon>Actinopterygii</taxon>
        <taxon>Neopterygii</taxon>
        <taxon>Teleostei</taxon>
        <taxon>Neoteleostei</taxon>
        <taxon>Acanthomorphata</taxon>
        <taxon>Carangaria</taxon>
        <taxon>Pleuronectiformes</taxon>
        <taxon>Pleuronectoidei</taxon>
        <taxon>Cynoglossidae</taxon>
        <taxon>Cynoglossinae</taxon>
        <taxon>Cynoglossus</taxon>
    </lineage>
</organism>
<dbReference type="Ensembl" id="ENSCSET00000018309.1">
    <property type="protein sequence ID" value="ENSCSEP00000018086.1"/>
    <property type="gene ID" value="ENSCSEG00000011606.1"/>
</dbReference>
<reference evidence="1 2" key="1">
    <citation type="journal article" date="2014" name="Nat. Genet.">
        <title>Whole-genome sequence of a flatfish provides insights into ZW sex chromosome evolution and adaptation to a benthic lifestyle.</title>
        <authorList>
            <person name="Chen S."/>
            <person name="Zhang G."/>
            <person name="Shao C."/>
            <person name="Huang Q."/>
            <person name="Liu G."/>
            <person name="Zhang P."/>
            <person name="Song W."/>
            <person name="An N."/>
            <person name="Chalopin D."/>
            <person name="Volff J.N."/>
            <person name="Hong Y."/>
            <person name="Li Q."/>
            <person name="Sha Z."/>
            <person name="Zhou H."/>
            <person name="Xie M."/>
            <person name="Yu Q."/>
            <person name="Liu Y."/>
            <person name="Xiang H."/>
            <person name="Wang N."/>
            <person name="Wu K."/>
            <person name="Yang C."/>
            <person name="Zhou Q."/>
            <person name="Liao X."/>
            <person name="Yang L."/>
            <person name="Hu Q."/>
            <person name="Zhang J."/>
            <person name="Meng L."/>
            <person name="Jin L."/>
            <person name="Tian Y."/>
            <person name="Lian J."/>
            <person name="Yang J."/>
            <person name="Miao G."/>
            <person name="Liu S."/>
            <person name="Liang Z."/>
            <person name="Yan F."/>
            <person name="Li Y."/>
            <person name="Sun B."/>
            <person name="Zhang H."/>
            <person name="Zhang J."/>
            <person name="Zhu Y."/>
            <person name="Du M."/>
            <person name="Zhao Y."/>
            <person name="Schartl M."/>
            <person name="Tang Q."/>
            <person name="Wang J."/>
        </authorList>
    </citation>
    <scope>NUCLEOTIDE SEQUENCE</scope>
</reference>
<keyword evidence="2" id="KW-1185">Reference proteome</keyword>
<protein>
    <submittedName>
        <fullName evidence="1">Uncharacterized protein</fullName>
    </submittedName>
</protein>
<name>A0A3P8VXL7_CYNSE</name>
<reference evidence="1" key="2">
    <citation type="submission" date="2025-08" db="UniProtKB">
        <authorList>
            <consortium name="Ensembl"/>
        </authorList>
    </citation>
    <scope>IDENTIFICATION</scope>
</reference>
<dbReference type="InParanoid" id="A0A3P8VXL7"/>
<dbReference type="AlphaFoldDB" id="A0A3P8VXL7"/>
<dbReference type="Pfam" id="PF25571">
    <property type="entry name" value="TPR_CCP1_N"/>
    <property type="match status" value="1"/>
</dbReference>
<evidence type="ECO:0000313" key="1">
    <source>
        <dbReference type="Ensembl" id="ENSCSEP00000018086.1"/>
    </source>
</evidence>
<evidence type="ECO:0000313" key="2">
    <source>
        <dbReference type="Proteomes" id="UP000265120"/>
    </source>
</evidence>
<proteinExistence type="predicted"/>
<sequence>LKKFMCFYSVPSNSRIVMLLGQLERMTGEAMVKDVETARQVTGKILHLIQTQGESLHRHTHIHFPTQSLITFCV</sequence>